<protein>
    <submittedName>
        <fullName evidence="2">Uncharacterized protein</fullName>
    </submittedName>
</protein>
<keyword evidence="1" id="KW-0472">Membrane</keyword>
<dbReference type="HOGENOM" id="CLU_2057420_0_0_11"/>
<evidence type="ECO:0000313" key="3">
    <source>
        <dbReference type="Proteomes" id="UP000031121"/>
    </source>
</evidence>
<dbReference type="RefSeq" id="WP_039688574.1">
    <property type="nucleotide sequence ID" value="NZ_CP009302.1"/>
</dbReference>
<keyword evidence="1" id="KW-1133">Transmembrane helix</keyword>
<reference evidence="3" key="1">
    <citation type="submission" date="2014-08" db="EMBL/GenBank/DDBJ databases">
        <title>Coriobacteriaceae sp. complete genome.</title>
        <authorList>
            <person name="Looft T."/>
            <person name="Bayles D.O."/>
            <person name="Stanton T.B."/>
        </authorList>
    </citation>
    <scope>NUCLEOTIDE SEQUENCE [LARGE SCALE GENOMIC DNA]</scope>
    <source>
        <strain evidence="3">68-1-3</strain>
    </source>
</reference>
<sequence length="119" mass="13355">MSLQLNLAQERELHRLIDYERSLCSANSDPVFRCAFPYRPDNDLQAELIEAGALNVKNDPRHGTIVVISSSGYSHFPEKARDEKAEYDRARRDARLIGMTALFSAVCMAVGFLLGLIAR</sequence>
<organism evidence="2 3">
    <name type="scientific">Berryella intestinalis</name>
    <dbReference type="NCBI Taxonomy" id="1531429"/>
    <lineage>
        <taxon>Bacteria</taxon>
        <taxon>Bacillati</taxon>
        <taxon>Actinomycetota</taxon>
        <taxon>Coriobacteriia</taxon>
        <taxon>Eggerthellales</taxon>
        <taxon>Eggerthellaceae</taxon>
        <taxon>Berryella</taxon>
    </lineage>
</organism>
<dbReference type="Proteomes" id="UP000031121">
    <property type="component" value="Chromosome"/>
</dbReference>
<evidence type="ECO:0000313" key="2">
    <source>
        <dbReference type="EMBL" id="AJC11760.1"/>
    </source>
</evidence>
<dbReference type="KEGG" id="cbac:JI75_02860"/>
<dbReference type="STRING" id="1531429.JI75_02860"/>
<dbReference type="EMBL" id="CP009302">
    <property type="protein sequence ID" value="AJC11760.1"/>
    <property type="molecule type" value="Genomic_DNA"/>
</dbReference>
<keyword evidence="1" id="KW-0812">Transmembrane</keyword>
<evidence type="ECO:0000256" key="1">
    <source>
        <dbReference type="SAM" id="Phobius"/>
    </source>
</evidence>
<reference evidence="2 3" key="2">
    <citation type="journal article" date="2015" name="Genome Announc.">
        <title>Complete Genome Sequence of Coriobacteriaceae Strain 68-1-3, a Novel Mucus-Degrading Isolate from the Swine Intestinal Tract.</title>
        <authorList>
            <person name="Looft T."/>
            <person name="Bayles D.O."/>
            <person name="Alt D.P."/>
            <person name="Stanton T.B."/>
        </authorList>
    </citation>
    <scope>NUCLEOTIDE SEQUENCE [LARGE SCALE GENOMIC DNA]</scope>
    <source>
        <strain evidence="2 3">68-1-3</strain>
    </source>
</reference>
<keyword evidence="3" id="KW-1185">Reference proteome</keyword>
<dbReference type="AlphaFoldDB" id="A0A0A8B2X5"/>
<accession>A0A0A8B2X5</accession>
<name>A0A0A8B2X5_9ACTN</name>
<dbReference type="OrthoDB" id="3174728at2"/>
<proteinExistence type="predicted"/>
<gene>
    <name evidence="2" type="ORF">JI75_02860</name>
</gene>
<feature type="transmembrane region" description="Helical" evidence="1">
    <location>
        <begin position="96"/>
        <end position="118"/>
    </location>
</feature>